<gene>
    <name evidence="1" type="ORF">A3C06_00800</name>
</gene>
<evidence type="ECO:0000313" key="1">
    <source>
        <dbReference type="EMBL" id="OHA26095.1"/>
    </source>
</evidence>
<dbReference type="STRING" id="1802312.A3C06_00800"/>
<comment type="caution">
    <text evidence="1">The sequence shown here is derived from an EMBL/GenBank/DDBJ whole genome shotgun (WGS) entry which is preliminary data.</text>
</comment>
<dbReference type="AlphaFoldDB" id="A0A1G2MQF2"/>
<proteinExistence type="predicted"/>
<reference evidence="1 2" key="1">
    <citation type="journal article" date="2016" name="Nat. Commun.">
        <title>Thousands of microbial genomes shed light on interconnected biogeochemical processes in an aquifer system.</title>
        <authorList>
            <person name="Anantharaman K."/>
            <person name="Brown C.T."/>
            <person name="Hug L.A."/>
            <person name="Sharon I."/>
            <person name="Castelle C.J."/>
            <person name="Probst A.J."/>
            <person name="Thomas B.C."/>
            <person name="Singh A."/>
            <person name="Wilkins M.J."/>
            <person name="Karaoz U."/>
            <person name="Brodie E.L."/>
            <person name="Williams K.H."/>
            <person name="Hubbard S.S."/>
            <person name="Banfield J.F."/>
        </authorList>
    </citation>
    <scope>NUCLEOTIDE SEQUENCE [LARGE SCALE GENOMIC DNA]</scope>
</reference>
<sequence length="107" mass="12210">MYAEVNDWSVTLYADEKGKDLGNLQTLVCYLQARGVSFGQSGVIPLPPPIKEETEEEKKMKAVRPEPYRYVWFPYQDESSLKEILGQAGFCSSSVRFDRVELAWNAL</sequence>
<protein>
    <submittedName>
        <fullName evidence="1">Uncharacterized protein</fullName>
    </submittedName>
</protein>
<dbReference type="Proteomes" id="UP000177565">
    <property type="component" value="Unassembled WGS sequence"/>
</dbReference>
<dbReference type="EMBL" id="MHRQ01000027">
    <property type="protein sequence ID" value="OHA26095.1"/>
    <property type="molecule type" value="Genomic_DNA"/>
</dbReference>
<organism evidence="1 2">
    <name type="scientific">Candidatus Taylorbacteria bacterium RIFCSPHIGHO2_02_FULL_46_13</name>
    <dbReference type="NCBI Taxonomy" id="1802312"/>
    <lineage>
        <taxon>Bacteria</taxon>
        <taxon>Candidatus Tayloriibacteriota</taxon>
    </lineage>
</organism>
<accession>A0A1G2MQF2</accession>
<name>A0A1G2MQF2_9BACT</name>
<evidence type="ECO:0000313" key="2">
    <source>
        <dbReference type="Proteomes" id="UP000177565"/>
    </source>
</evidence>